<dbReference type="AlphaFoldDB" id="A0A8A4TTJ0"/>
<dbReference type="GO" id="GO:0005886">
    <property type="term" value="C:plasma membrane"/>
    <property type="evidence" value="ECO:0007669"/>
    <property type="project" value="UniProtKB-SubCell"/>
</dbReference>
<feature type="transmembrane region" description="Helical" evidence="6">
    <location>
        <begin position="287"/>
        <end position="307"/>
    </location>
</feature>
<feature type="transmembrane region" description="Helical" evidence="6">
    <location>
        <begin position="343"/>
        <end position="361"/>
    </location>
</feature>
<comment type="subcellular location">
    <subcellularLocation>
        <location evidence="1">Cell membrane</location>
        <topology evidence="1">Multi-pass membrane protein</topology>
    </subcellularLocation>
</comment>
<evidence type="ECO:0000256" key="6">
    <source>
        <dbReference type="SAM" id="Phobius"/>
    </source>
</evidence>
<proteinExistence type="predicted"/>
<dbReference type="KEGG" id="scor:J3U87_30095"/>
<keyword evidence="4 6" id="KW-1133">Transmembrane helix</keyword>
<dbReference type="InterPro" id="IPR050250">
    <property type="entry name" value="Macrolide_Exporter_MacB"/>
</dbReference>
<keyword evidence="2" id="KW-1003">Cell membrane</keyword>
<evidence type="ECO:0000256" key="1">
    <source>
        <dbReference type="ARBA" id="ARBA00004651"/>
    </source>
</evidence>
<accession>A0A8A4TTJ0</accession>
<keyword evidence="3 6" id="KW-0812">Transmembrane</keyword>
<dbReference type="Proteomes" id="UP000663929">
    <property type="component" value="Chromosome"/>
</dbReference>
<evidence type="ECO:0000313" key="9">
    <source>
        <dbReference type="EMBL" id="QTD49855.1"/>
    </source>
</evidence>
<evidence type="ECO:0000256" key="2">
    <source>
        <dbReference type="ARBA" id="ARBA00022475"/>
    </source>
</evidence>
<dbReference type="InterPro" id="IPR025857">
    <property type="entry name" value="MacB_PCD"/>
</dbReference>
<dbReference type="RefSeq" id="WP_237379487.1">
    <property type="nucleotide sequence ID" value="NZ_CP071793.1"/>
</dbReference>
<evidence type="ECO:0000259" key="8">
    <source>
        <dbReference type="Pfam" id="PF12704"/>
    </source>
</evidence>
<keyword evidence="10" id="KW-1185">Reference proteome</keyword>
<evidence type="ECO:0000256" key="4">
    <source>
        <dbReference type="ARBA" id="ARBA00022989"/>
    </source>
</evidence>
<evidence type="ECO:0000313" key="10">
    <source>
        <dbReference type="Proteomes" id="UP000663929"/>
    </source>
</evidence>
<evidence type="ECO:0000256" key="3">
    <source>
        <dbReference type="ARBA" id="ARBA00022692"/>
    </source>
</evidence>
<feature type="domain" description="ABC3 transporter permease C-terminal" evidence="7">
    <location>
        <begin position="294"/>
        <end position="409"/>
    </location>
</feature>
<keyword evidence="5 6" id="KW-0472">Membrane</keyword>
<dbReference type="Pfam" id="PF12704">
    <property type="entry name" value="MacB_PCD"/>
    <property type="match status" value="1"/>
</dbReference>
<dbReference type="GO" id="GO:0022857">
    <property type="term" value="F:transmembrane transporter activity"/>
    <property type="evidence" value="ECO:0007669"/>
    <property type="project" value="TreeGrafter"/>
</dbReference>
<dbReference type="EMBL" id="CP071793">
    <property type="protein sequence ID" value="QTD49855.1"/>
    <property type="molecule type" value="Genomic_DNA"/>
</dbReference>
<name>A0A8A4TTJ0_SULCO</name>
<feature type="domain" description="MacB-like periplasmic core" evidence="8">
    <location>
        <begin position="91"/>
        <end position="242"/>
    </location>
</feature>
<dbReference type="Pfam" id="PF02687">
    <property type="entry name" value="FtsX"/>
    <property type="match status" value="1"/>
</dbReference>
<evidence type="ECO:0000259" key="7">
    <source>
        <dbReference type="Pfam" id="PF02687"/>
    </source>
</evidence>
<protein>
    <submittedName>
        <fullName evidence="9">FtsX-like permease family protein</fullName>
    </submittedName>
</protein>
<organism evidence="9 10">
    <name type="scientific">Sulfidibacter corallicola</name>
    <dbReference type="NCBI Taxonomy" id="2818388"/>
    <lineage>
        <taxon>Bacteria</taxon>
        <taxon>Pseudomonadati</taxon>
        <taxon>Acidobacteriota</taxon>
        <taxon>Holophagae</taxon>
        <taxon>Acanthopleuribacterales</taxon>
        <taxon>Acanthopleuribacteraceae</taxon>
        <taxon>Sulfidibacter</taxon>
    </lineage>
</organism>
<reference evidence="9" key="1">
    <citation type="submission" date="2021-03" db="EMBL/GenBank/DDBJ databases">
        <title>Acanthopleuribacteraceae sp. M133.</title>
        <authorList>
            <person name="Wang G."/>
        </authorList>
    </citation>
    <scope>NUCLEOTIDE SEQUENCE</scope>
    <source>
        <strain evidence="9">M133</strain>
    </source>
</reference>
<feature type="transmembrane region" description="Helical" evidence="6">
    <location>
        <begin position="21"/>
        <end position="41"/>
    </location>
</feature>
<dbReference type="PANTHER" id="PTHR30572">
    <property type="entry name" value="MEMBRANE COMPONENT OF TRANSPORTER-RELATED"/>
    <property type="match status" value="1"/>
</dbReference>
<dbReference type="PANTHER" id="PTHR30572:SF18">
    <property type="entry name" value="ABC-TYPE MACROLIDE FAMILY EXPORT SYSTEM PERMEASE COMPONENT 2"/>
    <property type="match status" value="1"/>
</dbReference>
<evidence type="ECO:0000256" key="5">
    <source>
        <dbReference type="ARBA" id="ARBA00023136"/>
    </source>
</evidence>
<dbReference type="InterPro" id="IPR003838">
    <property type="entry name" value="ABC3_permease_C"/>
</dbReference>
<sequence>MFWNYLKMAYKVLLRRKFFTFISLFGIGFTLLTMLVFFTLADHVVDPPGPSSRADGQIILNMPYIWLEHMENNDVYHGELGYYFIEHYLYEMKTPSGISAYTGTRDSACFVNDRKVRVQLRQTDAAYWRLLEFDFLEGGPLTESDDEGDSRALIISQYLKRKVFGNEPAVGKELVLDGRAYRIRGVVKNVPFYDDISYADAWQPIDNLESANYRNQMLGRFKVLFMVENANQAAAFQEELAHLWSKVQIPDPEQFNFVIGHAETPLESMARDLLRDGNTDDNGKSTLVMIVVALGVLFMFLPAINLININVSRIMERAVEIGVRKAFGASSTHLVGQLIFENIFLTLVGGLLALLATPLVLEPINQSGLIPHADLTMNPRVFLGGLLLIFLFGALSGIYPAWKMSRLHPVSALKGGDS</sequence>
<feature type="transmembrane region" description="Helical" evidence="6">
    <location>
        <begin position="381"/>
        <end position="402"/>
    </location>
</feature>
<gene>
    <name evidence="9" type="ORF">J3U87_30095</name>
</gene>